<evidence type="ECO:0000313" key="2">
    <source>
        <dbReference type="Proteomes" id="UP001341840"/>
    </source>
</evidence>
<sequence length="122" mass="13917">MKYWELNKRITDAASDKTAGTATHKNLEYGPPSSFSSSSLSILLLLDKLAIFFGFQCDNVRNQRDHLFLHLADAQMRLTPPPDNIDTLDAAVLRRGGSANSEQRRELLYLSFYLLIWGVFYF</sequence>
<dbReference type="EMBL" id="JASCZI010090863">
    <property type="protein sequence ID" value="MED6147269.1"/>
    <property type="molecule type" value="Genomic_DNA"/>
</dbReference>
<keyword evidence="2" id="KW-1185">Reference proteome</keyword>
<dbReference type="PANTHER" id="PTHR12741:SF7">
    <property type="entry name" value="CALLOSE SYNTHASE 12"/>
    <property type="match status" value="1"/>
</dbReference>
<name>A0ABU6TFF3_9FABA</name>
<gene>
    <name evidence="1" type="ORF">PIB30_042520</name>
</gene>
<organism evidence="1 2">
    <name type="scientific">Stylosanthes scabra</name>
    <dbReference type="NCBI Taxonomy" id="79078"/>
    <lineage>
        <taxon>Eukaryota</taxon>
        <taxon>Viridiplantae</taxon>
        <taxon>Streptophyta</taxon>
        <taxon>Embryophyta</taxon>
        <taxon>Tracheophyta</taxon>
        <taxon>Spermatophyta</taxon>
        <taxon>Magnoliopsida</taxon>
        <taxon>eudicotyledons</taxon>
        <taxon>Gunneridae</taxon>
        <taxon>Pentapetalae</taxon>
        <taxon>rosids</taxon>
        <taxon>fabids</taxon>
        <taxon>Fabales</taxon>
        <taxon>Fabaceae</taxon>
        <taxon>Papilionoideae</taxon>
        <taxon>50 kb inversion clade</taxon>
        <taxon>dalbergioids sensu lato</taxon>
        <taxon>Dalbergieae</taxon>
        <taxon>Pterocarpus clade</taxon>
        <taxon>Stylosanthes</taxon>
    </lineage>
</organism>
<protein>
    <submittedName>
        <fullName evidence="1">Uncharacterized protein</fullName>
    </submittedName>
</protein>
<accession>A0ABU6TFF3</accession>
<proteinExistence type="predicted"/>
<dbReference type="Proteomes" id="UP001341840">
    <property type="component" value="Unassembled WGS sequence"/>
</dbReference>
<dbReference type="PANTHER" id="PTHR12741">
    <property type="entry name" value="LYST-INTERACTING PROTEIN LIP5 DOPAMINE RESPONSIVE PROTEIN DRG-1"/>
    <property type="match status" value="1"/>
</dbReference>
<evidence type="ECO:0000313" key="1">
    <source>
        <dbReference type="EMBL" id="MED6147269.1"/>
    </source>
</evidence>
<reference evidence="1 2" key="1">
    <citation type="journal article" date="2023" name="Plants (Basel)">
        <title>Bridging the Gap: Combining Genomics and Transcriptomics Approaches to Understand Stylosanthes scabra, an Orphan Legume from the Brazilian Caatinga.</title>
        <authorList>
            <person name="Ferreira-Neto J.R.C."/>
            <person name="da Silva M.D."/>
            <person name="Binneck E."/>
            <person name="de Melo N.F."/>
            <person name="da Silva R.H."/>
            <person name="de Melo A.L.T.M."/>
            <person name="Pandolfi V."/>
            <person name="Bustamante F.O."/>
            <person name="Brasileiro-Vidal A.C."/>
            <person name="Benko-Iseppon A.M."/>
        </authorList>
    </citation>
    <scope>NUCLEOTIDE SEQUENCE [LARGE SCALE GENOMIC DNA]</scope>
    <source>
        <tissue evidence="1">Leaves</tissue>
    </source>
</reference>
<comment type="caution">
    <text evidence="1">The sequence shown here is derived from an EMBL/GenBank/DDBJ whole genome shotgun (WGS) entry which is preliminary data.</text>
</comment>